<sequence>MSSVRCSAPSATCCSTGCSYICRCLAAENRQLHITMASQSTATSSPRAPFDDVDADIVFRSCDNVDFRLYKVIIAKASRVMHDMLTLPSDPSAADDASPPVVPLTETARTLENVFRLCCPVEHPTITTLEDVHAVLEAARKYEMPAVTANLRCVITRILSTEPLRVYAIAYMLEMEDVAREAAQLLLDEPSFHIPSTPPREFQILPCLALYAVHMYRQKCVEAALAVLEDLDWVLNGDHERASKGPWDAWCWVSEVYDGGHVAQCKKSTVRLHWSLNRTPVSTWYFAQQWWVTHLESIKSALASRPSGRTVRAQIGDPSKSEALSQTLSCNYCKPKAYTDLALFDSLLAAMVDAAVEKVDIDLPFAGVRV</sequence>
<evidence type="ECO:0000313" key="2">
    <source>
        <dbReference type="Proteomes" id="UP000256964"/>
    </source>
</evidence>
<dbReference type="Proteomes" id="UP000256964">
    <property type="component" value="Unassembled WGS sequence"/>
</dbReference>
<reference evidence="1 2" key="1">
    <citation type="journal article" date="2018" name="Biotechnol. Biofuels">
        <title>Integrative visual omics of the white-rot fungus Polyporus brumalis exposes the biotechnological potential of its oxidative enzymes for delignifying raw plant biomass.</title>
        <authorList>
            <person name="Miyauchi S."/>
            <person name="Rancon A."/>
            <person name="Drula E."/>
            <person name="Hage H."/>
            <person name="Chaduli D."/>
            <person name="Favel A."/>
            <person name="Grisel S."/>
            <person name="Henrissat B."/>
            <person name="Herpoel-Gimbert I."/>
            <person name="Ruiz-Duenas F.J."/>
            <person name="Chevret D."/>
            <person name="Hainaut M."/>
            <person name="Lin J."/>
            <person name="Wang M."/>
            <person name="Pangilinan J."/>
            <person name="Lipzen A."/>
            <person name="Lesage-Meessen L."/>
            <person name="Navarro D."/>
            <person name="Riley R."/>
            <person name="Grigoriev I.V."/>
            <person name="Zhou S."/>
            <person name="Raouche S."/>
            <person name="Rosso M.N."/>
        </authorList>
    </citation>
    <scope>NUCLEOTIDE SEQUENCE [LARGE SCALE GENOMIC DNA]</scope>
    <source>
        <strain evidence="1 2">BRFM 1820</strain>
    </source>
</reference>
<keyword evidence="2" id="KW-1185">Reference proteome</keyword>
<proteinExistence type="predicted"/>
<organism evidence="1 2">
    <name type="scientific">Lentinus brumalis</name>
    <dbReference type="NCBI Taxonomy" id="2498619"/>
    <lineage>
        <taxon>Eukaryota</taxon>
        <taxon>Fungi</taxon>
        <taxon>Dikarya</taxon>
        <taxon>Basidiomycota</taxon>
        <taxon>Agaricomycotina</taxon>
        <taxon>Agaricomycetes</taxon>
        <taxon>Polyporales</taxon>
        <taxon>Polyporaceae</taxon>
        <taxon>Lentinus</taxon>
    </lineage>
</organism>
<dbReference type="AlphaFoldDB" id="A0A371D5N1"/>
<evidence type="ECO:0008006" key="3">
    <source>
        <dbReference type="Google" id="ProtNLM"/>
    </source>
</evidence>
<accession>A0A371D5N1</accession>
<protein>
    <recommendedName>
        <fullName evidence="3">BTB domain-containing protein</fullName>
    </recommendedName>
</protein>
<dbReference type="EMBL" id="KZ857415">
    <property type="protein sequence ID" value="RDX47843.1"/>
    <property type="molecule type" value="Genomic_DNA"/>
</dbReference>
<evidence type="ECO:0000313" key="1">
    <source>
        <dbReference type="EMBL" id="RDX47843.1"/>
    </source>
</evidence>
<gene>
    <name evidence="1" type="ORF">OH76DRAFT_701108</name>
</gene>
<dbReference type="Gene3D" id="3.30.710.10">
    <property type="entry name" value="Potassium Channel Kv1.1, Chain A"/>
    <property type="match status" value="1"/>
</dbReference>
<dbReference type="InterPro" id="IPR011333">
    <property type="entry name" value="SKP1/BTB/POZ_sf"/>
</dbReference>
<name>A0A371D5N1_9APHY</name>
<dbReference type="OrthoDB" id="6359816at2759"/>